<evidence type="ECO:0000256" key="4">
    <source>
        <dbReference type="ARBA" id="ARBA00022475"/>
    </source>
</evidence>
<evidence type="ECO:0000256" key="6">
    <source>
        <dbReference type="ARBA" id="ARBA00022692"/>
    </source>
</evidence>
<keyword evidence="6 9" id="KW-0812">Transmembrane</keyword>
<dbReference type="EMBL" id="JABEMA010000257">
    <property type="protein sequence ID" value="NNH24093.1"/>
    <property type="molecule type" value="Genomic_DNA"/>
</dbReference>
<dbReference type="RefSeq" id="WP_171203867.1">
    <property type="nucleotide sequence ID" value="NZ_BAAANP010000003.1"/>
</dbReference>
<comment type="similarity">
    <text evidence="2">Belongs to the binding-protein-dependent transport system permease family. MalFG subfamily.</text>
</comment>
<sequence length="284" mass="30683">MSRGRWWREVGWRHVVGLAAVAFAVFPVLYIVSAAFNPLGSVVSTDLVPRQLSLVNFQALFTDPSRPFGRWMLNTLVVCTSVTLIQVTCSAFAAYAFSRFRFRGRRGGLLALLLIQMFPQILATIALFLLFTDLGEVIPAIGLNTLAGYVLVMCGNAFAQVWLIKGFFDSIPASLDEAATVDGAGHATIFFRILLPLLVPILAVTSLLAFVGVISEFLIASIFLREAGVRTVAVGLWSVIENDRSNNLGLFAAGALLTAIPVVLLFQYLQRFIVGGITAGGVKG</sequence>
<evidence type="ECO:0000259" key="10">
    <source>
        <dbReference type="PROSITE" id="PS50928"/>
    </source>
</evidence>
<feature type="domain" description="ABC transmembrane type-1" evidence="10">
    <location>
        <begin position="72"/>
        <end position="269"/>
    </location>
</feature>
<dbReference type="PROSITE" id="PS50928">
    <property type="entry name" value="ABC_TM1"/>
    <property type="match status" value="1"/>
</dbReference>
<keyword evidence="8 9" id="KW-0472">Membrane</keyword>
<dbReference type="Gene3D" id="1.10.3720.10">
    <property type="entry name" value="MetI-like"/>
    <property type="match status" value="1"/>
</dbReference>
<feature type="transmembrane region" description="Helical" evidence="9">
    <location>
        <begin position="137"/>
        <end position="159"/>
    </location>
</feature>
<dbReference type="GO" id="GO:0042956">
    <property type="term" value="P:maltodextrin transmembrane transport"/>
    <property type="evidence" value="ECO:0007669"/>
    <property type="project" value="TreeGrafter"/>
</dbReference>
<evidence type="ECO:0000256" key="5">
    <source>
        <dbReference type="ARBA" id="ARBA00022597"/>
    </source>
</evidence>
<reference evidence="11 12" key="1">
    <citation type="submission" date="2020-05" db="EMBL/GenBank/DDBJ databases">
        <title>MicrobeNet Type strains.</title>
        <authorList>
            <person name="Nicholson A.C."/>
        </authorList>
    </citation>
    <scope>NUCLEOTIDE SEQUENCE [LARGE SCALE GENOMIC DNA]</scope>
    <source>
        <strain evidence="11 12">JCM 14547</strain>
    </source>
</reference>
<accession>A0A849BRT8</accession>
<keyword evidence="4" id="KW-1003">Cell membrane</keyword>
<keyword evidence="7 9" id="KW-1133">Transmembrane helix</keyword>
<keyword evidence="12" id="KW-1185">Reference proteome</keyword>
<comment type="caution">
    <text evidence="11">The sequence shown here is derived from an EMBL/GenBank/DDBJ whole genome shotgun (WGS) entry which is preliminary data.</text>
</comment>
<dbReference type="AlphaFoldDB" id="A0A849BRT8"/>
<evidence type="ECO:0000256" key="1">
    <source>
        <dbReference type="ARBA" id="ARBA00004651"/>
    </source>
</evidence>
<evidence type="ECO:0000256" key="2">
    <source>
        <dbReference type="ARBA" id="ARBA00009047"/>
    </source>
</evidence>
<dbReference type="Pfam" id="PF00528">
    <property type="entry name" value="BPD_transp_1"/>
    <property type="match status" value="1"/>
</dbReference>
<evidence type="ECO:0000256" key="3">
    <source>
        <dbReference type="ARBA" id="ARBA00022448"/>
    </source>
</evidence>
<evidence type="ECO:0000313" key="11">
    <source>
        <dbReference type="EMBL" id="NNH24093.1"/>
    </source>
</evidence>
<evidence type="ECO:0000256" key="7">
    <source>
        <dbReference type="ARBA" id="ARBA00022989"/>
    </source>
</evidence>
<proteinExistence type="inferred from homology"/>
<dbReference type="GO" id="GO:0005886">
    <property type="term" value="C:plasma membrane"/>
    <property type="evidence" value="ECO:0007669"/>
    <property type="project" value="UniProtKB-SubCell"/>
</dbReference>
<dbReference type="InterPro" id="IPR050901">
    <property type="entry name" value="BP-dep_ABC_trans_perm"/>
</dbReference>
<feature type="transmembrane region" description="Helical" evidence="9">
    <location>
        <begin position="71"/>
        <end position="97"/>
    </location>
</feature>
<dbReference type="InterPro" id="IPR035906">
    <property type="entry name" value="MetI-like_sf"/>
</dbReference>
<protein>
    <submittedName>
        <fullName evidence="11">ABC transporter permease subunit</fullName>
    </submittedName>
</protein>
<feature type="transmembrane region" description="Helical" evidence="9">
    <location>
        <begin position="109"/>
        <end position="131"/>
    </location>
</feature>
<dbReference type="PANTHER" id="PTHR32243:SF50">
    <property type="entry name" value="MALTOSE_MALTODEXTRIN TRANSPORT SYSTEM PERMEASE PROTEIN MALG"/>
    <property type="match status" value="1"/>
</dbReference>
<organism evidence="11 12">
    <name type="scientific">Pseudokineococcus marinus</name>
    <dbReference type="NCBI Taxonomy" id="351215"/>
    <lineage>
        <taxon>Bacteria</taxon>
        <taxon>Bacillati</taxon>
        <taxon>Actinomycetota</taxon>
        <taxon>Actinomycetes</taxon>
        <taxon>Kineosporiales</taxon>
        <taxon>Kineosporiaceae</taxon>
        <taxon>Pseudokineococcus</taxon>
    </lineage>
</organism>
<keyword evidence="3 9" id="KW-0813">Transport</keyword>
<evidence type="ECO:0000256" key="8">
    <source>
        <dbReference type="ARBA" id="ARBA00023136"/>
    </source>
</evidence>
<gene>
    <name evidence="11" type="ORF">HLB09_13530</name>
</gene>
<dbReference type="GO" id="GO:0015423">
    <property type="term" value="F:ABC-type maltose transporter activity"/>
    <property type="evidence" value="ECO:0007669"/>
    <property type="project" value="TreeGrafter"/>
</dbReference>
<dbReference type="SUPFAM" id="SSF161098">
    <property type="entry name" value="MetI-like"/>
    <property type="match status" value="1"/>
</dbReference>
<keyword evidence="5" id="KW-0762">Sugar transport</keyword>
<evidence type="ECO:0000313" key="12">
    <source>
        <dbReference type="Proteomes" id="UP000555552"/>
    </source>
</evidence>
<dbReference type="InterPro" id="IPR000515">
    <property type="entry name" value="MetI-like"/>
</dbReference>
<feature type="transmembrane region" description="Helical" evidence="9">
    <location>
        <begin position="248"/>
        <end position="269"/>
    </location>
</feature>
<comment type="subcellular location">
    <subcellularLocation>
        <location evidence="1 9">Cell membrane</location>
        <topology evidence="1 9">Multi-pass membrane protein</topology>
    </subcellularLocation>
</comment>
<dbReference type="PANTHER" id="PTHR32243">
    <property type="entry name" value="MALTOSE TRANSPORT SYSTEM PERMEASE-RELATED"/>
    <property type="match status" value="1"/>
</dbReference>
<dbReference type="Proteomes" id="UP000555552">
    <property type="component" value="Unassembled WGS sequence"/>
</dbReference>
<dbReference type="CDD" id="cd06261">
    <property type="entry name" value="TM_PBP2"/>
    <property type="match status" value="1"/>
</dbReference>
<feature type="transmembrane region" description="Helical" evidence="9">
    <location>
        <begin position="12"/>
        <end position="36"/>
    </location>
</feature>
<evidence type="ECO:0000256" key="9">
    <source>
        <dbReference type="RuleBase" id="RU363032"/>
    </source>
</evidence>
<feature type="transmembrane region" description="Helical" evidence="9">
    <location>
        <begin position="197"/>
        <end position="224"/>
    </location>
</feature>
<name>A0A849BRT8_9ACTN</name>